<name>A0A7W8D515_9GAMM</name>
<keyword evidence="2" id="KW-0472">Membrane</keyword>
<evidence type="ECO:0000259" key="3">
    <source>
        <dbReference type="Pfam" id="PF01882"/>
    </source>
</evidence>
<feature type="transmembrane region" description="Helical" evidence="2">
    <location>
        <begin position="43"/>
        <end position="66"/>
    </location>
</feature>
<evidence type="ECO:0000256" key="2">
    <source>
        <dbReference type="SAM" id="Phobius"/>
    </source>
</evidence>
<dbReference type="PANTHER" id="PTHR34351:SF1">
    <property type="entry name" value="SLR1927 PROTEIN"/>
    <property type="match status" value="1"/>
</dbReference>
<dbReference type="PANTHER" id="PTHR34351">
    <property type="entry name" value="SLR1927 PROTEIN-RELATED"/>
    <property type="match status" value="1"/>
</dbReference>
<accession>A0A7W8D515</accession>
<feature type="domain" description="DUF58" evidence="3">
    <location>
        <begin position="227"/>
        <end position="262"/>
    </location>
</feature>
<comment type="caution">
    <text evidence="4">The sequence shown here is derived from an EMBL/GenBank/DDBJ whole genome shotgun (WGS) entry which is preliminary data.</text>
</comment>
<dbReference type="EMBL" id="JACHHP010000001">
    <property type="protein sequence ID" value="MBB5206807.1"/>
    <property type="molecule type" value="Genomic_DNA"/>
</dbReference>
<keyword evidence="2" id="KW-1133">Transmembrane helix</keyword>
<protein>
    <submittedName>
        <fullName evidence="4">Uncharacterized protein (DUF58 family)</fullName>
    </submittedName>
</protein>
<evidence type="ECO:0000313" key="4">
    <source>
        <dbReference type="EMBL" id="MBB5206807.1"/>
    </source>
</evidence>
<sequence>MRLPAGVLAWQERALRTAERRLPALTRHKRVEALPIELTRRRIYVLPTGYGIFFGLLMGAMTIGALNYNNNPALILCFLLLSAVHTSLLRGYLGLRGLRLEAVGAEPVHAGGTQELRLLFDAAQARRRLGLVLEQGGVRVAFAVEPGQRTEVRLPRPAPRRGLQPVGRIKLATRHPLGLFVVWSWLHPDVETLVYPAPEAAAPPLPGSGERGQPRRRRGMDEEPHSLRDYRLGDPLRLIAWKRSARAQRTMVREYETPAGADVVLDWHQLAGIDSETRLRRLARWILDADRHATRSTLVLPGARIGPGSGPAHTHACLRALALMP</sequence>
<organism evidence="4 5">
    <name type="scientific">Chiayiivirga flava</name>
    <dbReference type="NCBI Taxonomy" id="659595"/>
    <lineage>
        <taxon>Bacteria</taxon>
        <taxon>Pseudomonadati</taxon>
        <taxon>Pseudomonadota</taxon>
        <taxon>Gammaproteobacteria</taxon>
        <taxon>Lysobacterales</taxon>
        <taxon>Lysobacteraceae</taxon>
        <taxon>Chiayiivirga</taxon>
    </lineage>
</organism>
<dbReference type="Pfam" id="PF01882">
    <property type="entry name" value="DUF58"/>
    <property type="match status" value="1"/>
</dbReference>
<dbReference type="InterPro" id="IPR002881">
    <property type="entry name" value="DUF58"/>
</dbReference>
<feature type="region of interest" description="Disordered" evidence="1">
    <location>
        <begin position="198"/>
        <end position="227"/>
    </location>
</feature>
<keyword evidence="2" id="KW-0812">Transmembrane</keyword>
<gene>
    <name evidence="4" type="ORF">HNQ52_000323</name>
</gene>
<dbReference type="RefSeq" id="WP_183959128.1">
    <property type="nucleotide sequence ID" value="NZ_JACHHP010000001.1"/>
</dbReference>
<evidence type="ECO:0000256" key="1">
    <source>
        <dbReference type="SAM" id="MobiDB-lite"/>
    </source>
</evidence>
<dbReference type="AlphaFoldDB" id="A0A7W8D515"/>
<evidence type="ECO:0000313" key="5">
    <source>
        <dbReference type="Proteomes" id="UP000521199"/>
    </source>
</evidence>
<feature type="transmembrane region" description="Helical" evidence="2">
    <location>
        <begin position="72"/>
        <end position="93"/>
    </location>
</feature>
<reference evidence="4 5" key="1">
    <citation type="submission" date="2020-08" db="EMBL/GenBank/DDBJ databases">
        <title>Genomic Encyclopedia of Type Strains, Phase IV (KMG-IV): sequencing the most valuable type-strain genomes for metagenomic binning, comparative biology and taxonomic classification.</title>
        <authorList>
            <person name="Goeker M."/>
        </authorList>
    </citation>
    <scope>NUCLEOTIDE SEQUENCE [LARGE SCALE GENOMIC DNA]</scope>
    <source>
        <strain evidence="4 5">DSM 24163</strain>
    </source>
</reference>
<dbReference type="Proteomes" id="UP000521199">
    <property type="component" value="Unassembled WGS sequence"/>
</dbReference>
<keyword evidence="5" id="KW-1185">Reference proteome</keyword>
<proteinExistence type="predicted"/>